<evidence type="ECO:0000313" key="8">
    <source>
        <dbReference type="Proteomes" id="UP000010847"/>
    </source>
</evidence>
<evidence type="ECO:0000256" key="3">
    <source>
        <dbReference type="ARBA" id="ARBA00022692"/>
    </source>
</evidence>
<feature type="transmembrane region" description="Helical" evidence="6">
    <location>
        <begin position="97"/>
        <end position="114"/>
    </location>
</feature>
<keyword evidence="4 6" id="KW-1133">Transmembrane helix</keyword>
<reference evidence="7 8" key="1">
    <citation type="submission" date="2013-12" db="EMBL/GenBank/DDBJ databases">
        <authorList>
            <consortium name="DOE Joint Genome Institute"/>
            <person name="Smidt H."/>
            <person name="Huntemann M."/>
            <person name="Han J."/>
            <person name="Chen A."/>
            <person name="Kyrpides N."/>
            <person name="Mavromatis K."/>
            <person name="Markowitz V."/>
            <person name="Palaniappan K."/>
            <person name="Ivanova N."/>
            <person name="Schaumberg A."/>
            <person name="Pati A."/>
            <person name="Liolios K."/>
            <person name="Nordberg H.P."/>
            <person name="Cantor M.N."/>
            <person name="Hua S.X."/>
            <person name="Woyke T."/>
        </authorList>
    </citation>
    <scope>NUCLEOTIDE SEQUENCE [LARGE SCALE GENOMIC DNA]</scope>
    <source>
        <strain evidence="8">DSM 15288</strain>
    </source>
</reference>
<dbReference type="HOGENOM" id="CLU_045498_2_3_9"/>
<gene>
    <name evidence="7" type="ORF">DESME_07775</name>
</gene>
<evidence type="ECO:0000256" key="2">
    <source>
        <dbReference type="ARBA" id="ARBA00009142"/>
    </source>
</evidence>
<feature type="transmembrane region" description="Helical" evidence="6">
    <location>
        <begin position="229"/>
        <end position="247"/>
    </location>
</feature>
<evidence type="ECO:0000256" key="4">
    <source>
        <dbReference type="ARBA" id="ARBA00022989"/>
    </source>
</evidence>
<dbReference type="STRING" id="871968.DESME_07775"/>
<name>W0ED24_9FIRM</name>
<dbReference type="RefSeq" id="WP_006718988.1">
    <property type="nucleotide sequence ID" value="NZ_CP007032.1"/>
</dbReference>
<keyword evidence="3 6" id="KW-0812">Transmembrane</keyword>
<keyword evidence="5 6" id="KW-0472">Membrane</keyword>
<dbReference type="eggNOG" id="COG0730">
    <property type="taxonomic scope" value="Bacteria"/>
</dbReference>
<feature type="transmembrane region" description="Helical" evidence="6">
    <location>
        <begin position="71"/>
        <end position="91"/>
    </location>
</feature>
<keyword evidence="8" id="KW-1185">Reference proteome</keyword>
<dbReference type="KEGG" id="dmt:DESME_07775"/>
<dbReference type="EMBL" id="CP007032">
    <property type="protein sequence ID" value="AHF06981.1"/>
    <property type="molecule type" value="Genomic_DNA"/>
</dbReference>
<comment type="subcellular location">
    <subcellularLocation>
        <location evidence="6">Cell membrane</location>
        <topology evidence="6">Multi-pass membrane protein</topology>
    </subcellularLocation>
    <subcellularLocation>
        <location evidence="1">Membrane</location>
        <topology evidence="1">Multi-pass membrane protein</topology>
    </subcellularLocation>
</comment>
<dbReference type="Proteomes" id="UP000010847">
    <property type="component" value="Chromosome"/>
</dbReference>
<evidence type="ECO:0000313" key="7">
    <source>
        <dbReference type="EMBL" id="AHF06981.1"/>
    </source>
</evidence>
<evidence type="ECO:0000256" key="6">
    <source>
        <dbReference type="RuleBase" id="RU363041"/>
    </source>
</evidence>
<organism evidence="7 8">
    <name type="scientific">Desulfitobacterium metallireducens DSM 15288</name>
    <dbReference type="NCBI Taxonomy" id="871968"/>
    <lineage>
        <taxon>Bacteria</taxon>
        <taxon>Bacillati</taxon>
        <taxon>Bacillota</taxon>
        <taxon>Clostridia</taxon>
        <taxon>Eubacteriales</taxon>
        <taxon>Desulfitobacteriaceae</taxon>
        <taxon>Desulfitobacterium</taxon>
    </lineage>
</organism>
<dbReference type="PANTHER" id="PTHR43701">
    <property type="entry name" value="MEMBRANE TRANSPORTER PROTEIN MJ0441-RELATED"/>
    <property type="match status" value="1"/>
</dbReference>
<sequence length="249" mass="26947">MEAIIILLLVGVFAGFLNTIAGGGSLLTLPILIFLGLPTAVANGTNRVALVAQNGVAVWNFRRKGFFNWRLGLLFGIPAMISSVIGARLAIFTPDTVFNKILSIIMLVVLWLTIKPKKKKDASEVNEHLKRKQKIIGVLGFILIGLYSGFIQAGVGFIIMAFTSTLFGISLIKVNSFKVLIVGLCMVTSLTTYVLLGDVYWTYGLILASGQGVGAWLGSNFAVSKGEKWIQIILVVTVVAMSAKLFFNF</sequence>
<feature type="transmembrane region" description="Helical" evidence="6">
    <location>
        <begin position="179"/>
        <end position="196"/>
    </location>
</feature>
<feature type="transmembrane region" description="Helical" evidence="6">
    <location>
        <begin position="135"/>
        <end position="159"/>
    </location>
</feature>
<dbReference type="AlphaFoldDB" id="W0ED24"/>
<accession>W0ED24</accession>
<comment type="similarity">
    <text evidence="2 6">Belongs to the 4-toluene sulfonate uptake permease (TSUP) (TC 2.A.102) family.</text>
</comment>
<dbReference type="Pfam" id="PF01925">
    <property type="entry name" value="TauE"/>
    <property type="match status" value="1"/>
</dbReference>
<dbReference type="InterPro" id="IPR051598">
    <property type="entry name" value="TSUP/Inactive_protease-like"/>
</dbReference>
<keyword evidence="6" id="KW-1003">Cell membrane</keyword>
<dbReference type="OrthoDB" id="554695at2"/>
<evidence type="ECO:0000256" key="5">
    <source>
        <dbReference type="ARBA" id="ARBA00023136"/>
    </source>
</evidence>
<feature type="transmembrane region" description="Helical" evidence="6">
    <location>
        <begin position="31"/>
        <end position="50"/>
    </location>
</feature>
<evidence type="ECO:0000256" key="1">
    <source>
        <dbReference type="ARBA" id="ARBA00004141"/>
    </source>
</evidence>
<dbReference type="InterPro" id="IPR002781">
    <property type="entry name" value="TM_pro_TauE-like"/>
</dbReference>
<protein>
    <recommendedName>
        <fullName evidence="6">Probable membrane transporter protein</fullName>
    </recommendedName>
</protein>
<dbReference type="GO" id="GO:0005886">
    <property type="term" value="C:plasma membrane"/>
    <property type="evidence" value="ECO:0007669"/>
    <property type="project" value="UniProtKB-SubCell"/>
</dbReference>
<dbReference type="PANTHER" id="PTHR43701:SF2">
    <property type="entry name" value="MEMBRANE TRANSPORTER PROTEIN YJNA-RELATED"/>
    <property type="match status" value="1"/>
</dbReference>
<proteinExistence type="inferred from homology"/>